<organism evidence="1 2">
    <name type="scientific">Trichinella pseudospiralis</name>
    <name type="common">Parasitic roundworm</name>
    <dbReference type="NCBI Taxonomy" id="6337"/>
    <lineage>
        <taxon>Eukaryota</taxon>
        <taxon>Metazoa</taxon>
        <taxon>Ecdysozoa</taxon>
        <taxon>Nematoda</taxon>
        <taxon>Enoplea</taxon>
        <taxon>Dorylaimia</taxon>
        <taxon>Trichinellida</taxon>
        <taxon>Trichinellidae</taxon>
        <taxon>Trichinella</taxon>
    </lineage>
</organism>
<dbReference type="EMBL" id="JYDV01000004">
    <property type="protein sequence ID" value="KRZ45065.1"/>
    <property type="molecule type" value="Genomic_DNA"/>
</dbReference>
<dbReference type="AlphaFoldDB" id="A0A0V1KD08"/>
<dbReference type="Proteomes" id="UP000054826">
    <property type="component" value="Unassembled WGS sequence"/>
</dbReference>
<reference evidence="1 2" key="1">
    <citation type="submission" date="2015-01" db="EMBL/GenBank/DDBJ databases">
        <title>Evolution of Trichinella species and genotypes.</title>
        <authorList>
            <person name="Korhonen P.K."/>
            <person name="Edoardo P."/>
            <person name="Giuseppe L.R."/>
            <person name="Gasser R.B."/>
        </authorList>
    </citation>
    <scope>NUCLEOTIDE SEQUENCE [LARGE SCALE GENOMIC DNA]</scope>
    <source>
        <strain evidence="1">ISS176</strain>
    </source>
</reference>
<sequence>MNVSDTAERKLKENFKVQCMNNTERLLDIIFLSVEEIFDVIRDVHLATSYGDPGRILHKVKKKYANVIRLAVKAFIELCESCQRKQKTTNRKRLVVKPIIYLTMLRCYLKDNPDVPWSDALKFV</sequence>
<name>A0A0V1KD08_TRIPS</name>
<gene>
    <name evidence="1" type="primary">KRBA2</name>
    <name evidence="1" type="ORF">T4C_6330</name>
</gene>
<protein>
    <submittedName>
        <fullName evidence="1">KRAB-A domain-containing protein 2</fullName>
    </submittedName>
</protein>
<accession>A0A0V1KD08</accession>
<comment type="caution">
    <text evidence="1">The sequence shown here is derived from an EMBL/GenBank/DDBJ whole genome shotgun (WGS) entry which is preliminary data.</text>
</comment>
<evidence type="ECO:0000313" key="1">
    <source>
        <dbReference type="EMBL" id="KRZ45065.1"/>
    </source>
</evidence>
<evidence type="ECO:0000313" key="2">
    <source>
        <dbReference type="Proteomes" id="UP000054826"/>
    </source>
</evidence>
<proteinExistence type="predicted"/>